<evidence type="ECO:0000256" key="7">
    <source>
        <dbReference type="RuleBase" id="RU000461"/>
    </source>
</evidence>
<dbReference type="SUPFAM" id="SSF48264">
    <property type="entry name" value="Cytochrome P450"/>
    <property type="match status" value="1"/>
</dbReference>
<sequence>MRTMVQASPTLELLIMQPQVPAPQNIVTQGAYGLAGIVVAAFVVAKLSKRSKLDAIPTVGSSTWLGSWWAGIQFFSNAPDIIRQGYKKHKGTAFKVADLYRWTVVVSGPHFLEDVRKASEDELSFLEASNDNLKLEYTLGHDIHYNPYHIQTIRSQLTRNLTSLYPDIRDEIVTAFEETLDLQGNEWKSVPAFQSIRQVVCRTSNRIFVGLPLCRNPDWIDITMQFTLEVAKGSLIIGLFPKFLAPLVARLMTSDPRSTRRGMKYLGPIIEERRKHLDKREYGEAWVDKPNDFLSWLMDHPEALGSSVRELTLRILSVNFAAIHTASNSFTQALYNLAANPQYIQPLREEVESIVETDGWSRAALAKMRKVDSFLKESQRVEGIDCATLVRKVMKDFTFSDGTVVPKGTILTTASQATHLDNTFYENAEVFDPFRFAHMHDEGGDDAKHSYVSTNPGYLAFGHGKHACPGRFFAATELKSMLAHLVLSYDIKLEGDGTRPRSWAHGLNIVSHPTAKCARALIRTLYNILQCTYSCMFGSWSAPLEMILLKQRLRTSYRSPPSRLPRPLQPPSAFHPPTHSQEGFDAFSPIIASPSSEQGAPETTSRFGAALNNCFAHNLVPSPSIIEADFSVLRDE</sequence>
<dbReference type="InterPro" id="IPR001128">
    <property type="entry name" value="Cyt_P450"/>
</dbReference>
<dbReference type="GO" id="GO:0005506">
    <property type="term" value="F:iron ion binding"/>
    <property type="evidence" value="ECO:0007669"/>
    <property type="project" value="InterPro"/>
</dbReference>
<organism evidence="9 10">
    <name type="scientific">Paxillus involutus ATCC 200175</name>
    <dbReference type="NCBI Taxonomy" id="664439"/>
    <lineage>
        <taxon>Eukaryota</taxon>
        <taxon>Fungi</taxon>
        <taxon>Dikarya</taxon>
        <taxon>Basidiomycota</taxon>
        <taxon>Agaricomycotina</taxon>
        <taxon>Agaricomycetes</taxon>
        <taxon>Agaricomycetidae</taxon>
        <taxon>Boletales</taxon>
        <taxon>Paxilineae</taxon>
        <taxon>Paxillaceae</taxon>
        <taxon>Paxillus</taxon>
    </lineage>
</organism>
<dbReference type="Gene3D" id="1.10.630.10">
    <property type="entry name" value="Cytochrome P450"/>
    <property type="match status" value="1"/>
</dbReference>
<comment type="cofactor">
    <cofactor evidence="1 6">
        <name>heme</name>
        <dbReference type="ChEBI" id="CHEBI:30413"/>
    </cofactor>
</comment>
<dbReference type="InterPro" id="IPR017972">
    <property type="entry name" value="Cyt_P450_CS"/>
</dbReference>
<feature type="region of interest" description="Disordered" evidence="8">
    <location>
        <begin position="558"/>
        <end position="579"/>
    </location>
</feature>
<keyword evidence="10" id="KW-1185">Reference proteome</keyword>
<evidence type="ECO:0000256" key="5">
    <source>
        <dbReference type="ARBA" id="ARBA00023004"/>
    </source>
</evidence>
<dbReference type="PROSITE" id="PS00086">
    <property type="entry name" value="CYTOCHROME_P450"/>
    <property type="match status" value="1"/>
</dbReference>
<dbReference type="GO" id="GO:0004497">
    <property type="term" value="F:monooxygenase activity"/>
    <property type="evidence" value="ECO:0007669"/>
    <property type="project" value="UniProtKB-KW"/>
</dbReference>
<dbReference type="AlphaFoldDB" id="A0A0C9U2M8"/>
<keyword evidence="4 7" id="KW-0560">Oxidoreductase</keyword>
<feature type="compositionally biased region" description="Pro residues" evidence="8">
    <location>
        <begin position="562"/>
        <end position="574"/>
    </location>
</feature>
<dbReference type="Pfam" id="PF00067">
    <property type="entry name" value="p450"/>
    <property type="match status" value="1"/>
</dbReference>
<reference evidence="9 10" key="1">
    <citation type="submission" date="2014-06" db="EMBL/GenBank/DDBJ databases">
        <authorList>
            <consortium name="DOE Joint Genome Institute"/>
            <person name="Kuo A."/>
            <person name="Kohler A."/>
            <person name="Nagy L.G."/>
            <person name="Floudas D."/>
            <person name="Copeland A."/>
            <person name="Barry K.W."/>
            <person name="Cichocki N."/>
            <person name="Veneault-Fourrey C."/>
            <person name="LaButti K."/>
            <person name="Lindquist E.A."/>
            <person name="Lipzen A."/>
            <person name="Lundell T."/>
            <person name="Morin E."/>
            <person name="Murat C."/>
            <person name="Sun H."/>
            <person name="Tunlid A."/>
            <person name="Henrissat B."/>
            <person name="Grigoriev I.V."/>
            <person name="Hibbett D.S."/>
            <person name="Martin F."/>
            <person name="Nordberg H.P."/>
            <person name="Cantor M.N."/>
            <person name="Hua S.X."/>
        </authorList>
    </citation>
    <scope>NUCLEOTIDE SEQUENCE [LARGE SCALE GENOMIC DNA]</scope>
    <source>
        <strain evidence="9 10">ATCC 200175</strain>
    </source>
</reference>
<evidence type="ECO:0000256" key="6">
    <source>
        <dbReference type="PIRSR" id="PIRSR602403-1"/>
    </source>
</evidence>
<evidence type="ECO:0000256" key="1">
    <source>
        <dbReference type="ARBA" id="ARBA00001971"/>
    </source>
</evidence>
<evidence type="ECO:0000313" key="10">
    <source>
        <dbReference type="Proteomes" id="UP000053647"/>
    </source>
</evidence>
<gene>
    <name evidence="9" type="ORF">PAXINDRAFT_100521</name>
</gene>
<dbReference type="InterPro" id="IPR002403">
    <property type="entry name" value="Cyt_P450_E_grp-IV"/>
</dbReference>
<evidence type="ECO:0000256" key="2">
    <source>
        <dbReference type="ARBA" id="ARBA00010617"/>
    </source>
</evidence>
<evidence type="ECO:0000256" key="4">
    <source>
        <dbReference type="ARBA" id="ARBA00023002"/>
    </source>
</evidence>
<dbReference type="EMBL" id="KN819348">
    <property type="protein sequence ID" value="KIJ13837.1"/>
    <property type="molecule type" value="Genomic_DNA"/>
</dbReference>
<dbReference type="GO" id="GO:0020037">
    <property type="term" value="F:heme binding"/>
    <property type="evidence" value="ECO:0007669"/>
    <property type="project" value="InterPro"/>
</dbReference>
<reference evidence="10" key="2">
    <citation type="submission" date="2015-01" db="EMBL/GenBank/DDBJ databases">
        <title>Evolutionary Origins and Diversification of the Mycorrhizal Mutualists.</title>
        <authorList>
            <consortium name="DOE Joint Genome Institute"/>
            <consortium name="Mycorrhizal Genomics Consortium"/>
            <person name="Kohler A."/>
            <person name="Kuo A."/>
            <person name="Nagy L.G."/>
            <person name="Floudas D."/>
            <person name="Copeland A."/>
            <person name="Barry K.W."/>
            <person name="Cichocki N."/>
            <person name="Veneault-Fourrey C."/>
            <person name="LaButti K."/>
            <person name="Lindquist E.A."/>
            <person name="Lipzen A."/>
            <person name="Lundell T."/>
            <person name="Morin E."/>
            <person name="Murat C."/>
            <person name="Riley R."/>
            <person name="Ohm R."/>
            <person name="Sun H."/>
            <person name="Tunlid A."/>
            <person name="Henrissat B."/>
            <person name="Grigoriev I.V."/>
            <person name="Hibbett D.S."/>
            <person name="Martin F."/>
        </authorList>
    </citation>
    <scope>NUCLEOTIDE SEQUENCE [LARGE SCALE GENOMIC DNA]</scope>
    <source>
        <strain evidence="10">ATCC 200175</strain>
    </source>
</reference>
<accession>A0A0C9U2M8</accession>
<evidence type="ECO:0000313" key="9">
    <source>
        <dbReference type="EMBL" id="KIJ13837.1"/>
    </source>
</evidence>
<comment type="similarity">
    <text evidence="2 7">Belongs to the cytochrome P450 family.</text>
</comment>
<evidence type="ECO:0000256" key="8">
    <source>
        <dbReference type="SAM" id="MobiDB-lite"/>
    </source>
</evidence>
<dbReference type="PANTHER" id="PTHR46206">
    <property type="entry name" value="CYTOCHROME P450"/>
    <property type="match status" value="1"/>
</dbReference>
<feature type="binding site" description="axial binding residue" evidence="6">
    <location>
        <position position="468"/>
    </location>
    <ligand>
        <name>heme</name>
        <dbReference type="ChEBI" id="CHEBI:30413"/>
    </ligand>
    <ligandPart>
        <name>Fe</name>
        <dbReference type="ChEBI" id="CHEBI:18248"/>
    </ligandPart>
</feature>
<protein>
    <recommendedName>
        <fullName evidence="11">Cytochrome P450</fullName>
    </recommendedName>
</protein>
<dbReference type="GO" id="GO:0016705">
    <property type="term" value="F:oxidoreductase activity, acting on paired donors, with incorporation or reduction of molecular oxygen"/>
    <property type="evidence" value="ECO:0007669"/>
    <property type="project" value="InterPro"/>
</dbReference>
<keyword evidence="6 7" id="KW-0349">Heme</keyword>
<proteinExistence type="inferred from homology"/>
<dbReference type="InterPro" id="IPR036396">
    <property type="entry name" value="Cyt_P450_sf"/>
</dbReference>
<evidence type="ECO:0000256" key="3">
    <source>
        <dbReference type="ARBA" id="ARBA00022723"/>
    </source>
</evidence>
<name>A0A0C9U2M8_PAXIN</name>
<dbReference type="Proteomes" id="UP000053647">
    <property type="component" value="Unassembled WGS sequence"/>
</dbReference>
<dbReference type="HOGENOM" id="CLU_022195_0_2_1"/>
<dbReference type="OrthoDB" id="1844152at2759"/>
<keyword evidence="7" id="KW-0503">Monooxygenase</keyword>
<dbReference type="CDD" id="cd11041">
    <property type="entry name" value="CYP503A1-like"/>
    <property type="match status" value="1"/>
</dbReference>
<keyword evidence="3 6" id="KW-0479">Metal-binding</keyword>
<evidence type="ECO:0008006" key="11">
    <source>
        <dbReference type="Google" id="ProtNLM"/>
    </source>
</evidence>
<keyword evidence="5 6" id="KW-0408">Iron</keyword>
<dbReference type="PRINTS" id="PR00465">
    <property type="entry name" value="EP450IV"/>
</dbReference>